<dbReference type="PANTHER" id="PTHR36966:SF1">
    <property type="entry name" value="REP-ASSOCIATED TYROSINE TRANSPOSASE"/>
    <property type="match status" value="1"/>
</dbReference>
<evidence type="ECO:0000313" key="3">
    <source>
        <dbReference type="Proteomes" id="UP000076555"/>
    </source>
</evidence>
<dbReference type="Gene3D" id="3.30.70.1290">
    <property type="entry name" value="Transposase IS200-like"/>
    <property type="match status" value="1"/>
</dbReference>
<evidence type="ECO:0000313" key="2">
    <source>
        <dbReference type="EMBL" id="KZL51323.1"/>
    </source>
</evidence>
<dbReference type="EMBL" id="LWAJ01000028">
    <property type="protein sequence ID" value="KZL51323.1"/>
    <property type="molecule type" value="Genomic_DNA"/>
</dbReference>
<dbReference type="GO" id="GO:0043565">
    <property type="term" value="F:sequence-specific DNA binding"/>
    <property type="evidence" value="ECO:0007669"/>
    <property type="project" value="TreeGrafter"/>
</dbReference>
<dbReference type="InterPro" id="IPR002686">
    <property type="entry name" value="Transposase_17"/>
</dbReference>
<sequence length="183" mass="21948">MPDYRRYTVAGGTYFFTQVTYKRQKWLCSEIARTTLRLAINHVRQQYPFSIDSMVLLPDHLHCIWTLPQEDSDYSTRWRLIKTFVTKHCGQQLGLNSQISVSRQKQKESNLWQRRFWEHKITDEIDFASHCDYIHYNPVKHGLCAYPSQWQFSSFHRFVSQGIYEESWGGYEISNIPHDIEFE</sequence>
<comment type="caution">
    <text evidence="2">The sequence shown here is derived from an EMBL/GenBank/DDBJ whole genome shotgun (WGS) entry which is preliminary data.</text>
</comment>
<reference evidence="2 3" key="1">
    <citation type="submission" date="2016-04" db="EMBL/GenBank/DDBJ databases">
        <title>Draft Genome Assembly of the Bloom-forming Cyanobacterium Nodularia spumigena Strain CENA596 in Shrimp Production Ponds.</title>
        <authorList>
            <person name="Popin R.V."/>
            <person name="Rigonato J."/>
            <person name="Abreu V.A."/>
            <person name="Andreote A.P."/>
            <person name="Silveira S.B."/>
            <person name="Odebrecht C."/>
            <person name="Fiore M.F."/>
        </authorList>
    </citation>
    <scope>NUCLEOTIDE SEQUENCE [LARGE SCALE GENOMIC DNA]</scope>
    <source>
        <strain evidence="2 3">CENA596</strain>
    </source>
</reference>
<evidence type="ECO:0000259" key="1">
    <source>
        <dbReference type="SMART" id="SM01321"/>
    </source>
</evidence>
<name>A0A166KMW4_NODSP</name>
<dbReference type="GO" id="GO:0004803">
    <property type="term" value="F:transposase activity"/>
    <property type="evidence" value="ECO:0007669"/>
    <property type="project" value="InterPro"/>
</dbReference>
<dbReference type="InterPro" id="IPR052715">
    <property type="entry name" value="RAYT_transposase"/>
</dbReference>
<dbReference type="InterPro" id="IPR036515">
    <property type="entry name" value="Transposase_17_sf"/>
</dbReference>
<dbReference type="GO" id="GO:0006313">
    <property type="term" value="P:DNA transposition"/>
    <property type="evidence" value="ECO:0007669"/>
    <property type="project" value="InterPro"/>
</dbReference>
<gene>
    <name evidence="2" type="ORF">A2T98_02930</name>
</gene>
<protein>
    <submittedName>
        <fullName evidence="2">Transposase</fullName>
    </submittedName>
</protein>
<feature type="domain" description="Transposase IS200-like" evidence="1">
    <location>
        <begin position="9"/>
        <end position="137"/>
    </location>
</feature>
<dbReference type="SUPFAM" id="SSF143422">
    <property type="entry name" value="Transposase IS200-like"/>
    <property type="match status" value="1"/>
</dbReference>
<dbReference type="SMART" id="SM01321">
    <property type="entry name" value="Y1_Tnp"/>
    <property type="match status" value="1"/>
</dbReference>
<dbReference type="NCBIfam" id="NF047646">
    <property type="entry name" value="REP_Tyr_transpos"/>
    <property type="match status" value="1"/>
</dbReference>
<dbReference type="RefSeq" id="WP_063871489.1">
    <property type="nucleotide sequence ID" value="NZ_CAWMRI010000028.1"/>
</dbReference>
<dbReference type="OrthoDB" id="9794403at2"/>
<organism evidence="2 3">
    <name type="scientific">Nodularia spumigena CENA596</name>
    <dbReference type="NCBI Taxonomy" id="1819295"/>
    <lineage>
        <taxon>Bacteria</taxon>
        <taxon>Bacillati</taxon>
        <taxon>Cyanobacteriota</taxon>
        <taxon>Cyanophyceae</taxon>
        <taxon>Nostocales</taxon>
        <taxon>Nodulariaceae</taxon>
        <taxon>Nodularia</taxon>
    </lineage>
</organism>
<accession>A0A166KMW4</accession>
<dbReference type="Proteomes" id="UP000076555">
    <property type="component" value="Unassembled WGS sequence"/>
</dbReference>
<dbReference type="PANTHER" id="PTHR36966">
    <property type="entry name" value="REP-ASSOCIATED TYROSINE TRANSPOSASE"/>
    <property type="match status" value="1"/>
</dbReference>
<dbReference type="AlphaFoldDB" id="A0A166KMW4"/>
<proteinExistence type="predicted"/>